<gene>
    <name evidence="2" type="ORF">F966_03338</name>
</gene>
<dbReference type="EMBL" id="APPH01000017">
    <property type="protein sequence ID" value="ENV08275.1"/>
    <property type="molecule type" value="Genomic_DNA"/>
</dbReference>
<accession>N8XMG9</accession>
<evidence type="ECO:0000313" key="3">
    <source>
        <dbReference type="Proteomes" id="UP000013209"/>
    </source>
</evidence>
<protein>
    <submittedName>
        <fullName evidence="2">Uncharacterized protein</fullName>
    </submittedName>
</protein>
<keyword evidence="1" id="KW-0472">Membrane</keyword>
<feature type="transmembrane region" description="Helical" evidence="1">
    <location>
        <begin position="33"/>
        <end position="51"/>
    </location>
</feature>
<evidence type="ECO:0000313" key="2">
    <source>
        <dbReference type="EMBL" id="ENV08275.1"/>
    </source>
</evidence>
<dbReference type="HOGENOM" id="CLU_2893552_0_0_6"/>
<keyword evidence="1" id="KW-1133">Transmembrane helix</keyword>
<reference evidence="2 3" key="1">
    <citation type="submission" date="2013-02" db="EMBL/GenBank/DDBJ databases">
        <title>The Genome Sequence of Acinetobacter sp. CIP 56.2.</title>
        <authorList>
            <consortium name="The Broad Institute Genome Sequencing Platform"/>
            <consortium name="The Broad Institute Genome Sequencing Center for Infectious Disease"/>
            <person name="Cerqueira G."/>
            <person name="Feldgarden M."/>
            <person name="Courvalin P."/>
            <person name="Perichon B."/>
            <person name="Grillot-Courvalin C."/>
            <person name="Clermont D."/>
            <person name="Rocha E."/>
            <person name="Yoon E.-J."/>
            <person name="Nemec A."/>
            <person name="Walker B."/>
            <person name="Young S.K."/>
            <person name="Zeng Q."/>
            <person name="Gargeya S."/>
            <person name="Fitzgerald M."/>
            <person name="Haas B."/>
            <person name="Abouelleil A."/>
            <person name="Alvarado L."/>
            <person name="Arachchi H.M."/>
            <person name="Berlin A.M."/>
            <person name="Chapman S.B."/>
            <person name="Dewar J."/>
            <person name="Goldberg J."/>
            <person name="Griggs A."/>
            <person name="Gujja S."/>
            <person name="Hansen M."/>
            <person name="Howarth C."/>
            <person name="Imamovic A."/>
            <person name="Larimer J."/>
            <person name="McCowan C."/>
            <person name="Murphy C."/>
            <person name="Neiman D."/>
            <person name="Pearson M."/>
            <person name="Priest M."/>
            <person name="Roberts A."/>
            <person name="Saif S."/>
            <person name="Shea T."/>
            <person name="Sisk P."/>
            <person name="Sykes S."/>
            <person name="Wortman J."/>
            <person name="Nusbaum C."/>
            <person name="Birren B."/>
        </authorList>
    </citation>
    <scope>NUCLEOTIDE SEQUENCE [LARGE SCALE GENOMIC DNA]</scope>
    <source>
        <strain evidence="2 3">CIP 56.2</strain>
    </source>
</reference>
<comment type="caution">
    <text evidence="2">The sequence shown here is derived from an EMBL/GenBank/DDBJ whole genome shotgun (WGS) entry which is preliminary data.</text>
</comment>
<name>N8XMG9_9GAMM</name>
<evidence type="ECO:0000256" key="1">
    <source>
        <dbReference type="SAM" id="Phobius"/>
    </source>
</evidence>
<dbReference type="STRING" id="1144672.F966_03338"/>
<sequence length="58" mass="6480">MFGCASVDEATNQCLQWVEFSIIPTLSNEARDALLIIVISTYFTVFVVRIVKGLIKSK</sequence>
<dbReference type="eggNOG" id="ENOG5031SV3">
    <property type="taxonomic scope" value="Bacteria"/>
</dbReference>
<keyword evidence="1" id="KW-0812">Transmembrane</keyword>
<proteinExistence type="predicted"/>
<dbReference type="Proteomes" id="UP000013209">
    <property type="component" value="Unassembled WGS sequence"/>
</dbReference>
<dbReference type="AlphaFoldDB" id="N8XMG9"/>
<organism evidence="2 3">
    <name type="scientific">Acinetobacter higginsii</name>
    <dbReference type="NCBI Taxonomy" id="70347"/>
    <lineage>
        <taxon>Bacteria</taxon>
        <taxon>Pseudomonadati</taxon>
        <taxon>Pseudomonadota</taxon>
        <taxon>Gammaproteobacteria</taxon>
        <taxon>Moraxellales</taxon>
        <taxon>Moraxellaceae</taxon>
        <taxon>Acinetobacter</taxon>
    </lineage>
</organism>